<organism evidence="2 3">
    <name type="scientific">Brevundimonas naejangsanensis</name>
    <dbReference type="NCBI Taxonomy" id="588932"/>
    <lineage>
        <taxon>Bacteria</taxon>
        <taxon>Pseudomonadati</taxon>
        <taxon>Pseudomonadota</taxon>
        <taxon>Alphaproteobacteria</taxon>
        <taxon>Caulobacterales</taxon>
        <taxon>Caulobacteraceae</taxon>
        <taxon>Brevundimonas</taxon>
    </lineage>
</organism>
<evidence type="ECO:0008006" key="4">
    <source>
        <dbReference type="Google" id="ProtNLM"/>
    </source>
</evidence>
<keyword evidence="3" id="KW-1185">Reference proteome</keyword>
<sequence>MKTVFLASVAAATLIAAPAFAQDAIGSAGIAYNYADVDGTDVNRGVIDGTVASSVFGDWTVTFNAEAAYTDVKDAGDETTLAGAVHLSKKIEDMRFGGFYGASELGATTLNTFGLEGQKYLDGATLTGVVSYGTAADADIWTVAGDAAFYATPQLRLSGGAAYTNVDADNIFIGAGDVDAWSAGVAAEYQFANSPYSVFGGYDYVKSSDLDVDANVFKIGMRYSFGGGLQARDQAGANLGRTHNGVAALFGY</sequence>
<evidence type="ECO:0000256" key="1">
    <source>
        <dbReference type="SAM" id="SignalP"/>
    </source>
</evidence>
<proteinExistence type="predicted"/>
<dbReference type="OrthoDB" id="9808612at2"/>
<feature type="signal peptide" evidence="1">
    <location>
        <begin position="1"/>
        <end position="21"/>
    </location>
</feature>
<name>A0A172Y632_9CAUL</name>
<reference evidence="2 3" key="1">
    <citation type="journal article" date="2014" name="Genome Announc.">
        <title>Genome Sequence of a Promising Hydrogen-Producing Facultative Anaerobic Bacterium, Brevundimonas naejangsanensis Strain B1.</title>
        <authorList>
            <person name="Su H."/>
            <person name="Zhang T."/>
            <person name="Bao M."/>
            <person name="Jiang Y."/>
            <person name="Wang Y."/>
            <person name="Tan T."/>
        </authorList>
    </citation>
    <scope>NUCLEOTIDE SEQUENCE [LARGE SCALE GENOMIC DNA]</scope>
    <source>
        <strain evidence="2 3">B1</strain>
    </source>
</reference>
<dbReference type="EMBL" id="CP015614">
    <property type="protein sequence ID" value="ANF54612.1"/>
    <property type="molecule type" value="Genomic_DNA"/>
</dbReference>
<accession>A0A172Y632</accession>
<dbReference type="eggNOG" id="ENOG5033Q83">
    <property type="taxonomic scope" value="Bacteria"/>
</dbReference>
<evidence type="ECO:0000313" key="2">
    <source>
        <dbReference type="EMBL" id="ANF54612.1"/>
    </source>
</evidence>
<dbReference type="SUPFAM" id="SSF56935">
    <property type="entry name" value="Porins"/>
    <property type="match status" value="1"/>
</dbReference>
<protein>
    <recommendedName>
        <fullName evidence="4">Porin</fullName>
    </recommendedName>
</protein>
<keyword evidence="1" id="KW-0732">Signal</keyword>
<dbReference type="RefSeq" id="WP_025978158.1">
    <property type="nucleotide sequence ID" value="NZ_CP015614.1"/>
</dbReference>
<gene>
    <name evidence="2" type="ORF">DA69_07565</name>
</gene>
<dbReference type="Proteomes" id="UP000077603">
    <property type="component" value="Chromosome"/>
</dbReference>
<feature type="chain" id="PRO_5008004344" description="Porin" evidence="1">
    <location>
        <begin position="22"/>
        <end position="252"/>
    </location>
</feature>
<dbReference type="STRING" id="588932.DA69_07565"/>
<dbReference type="AlphaFoldDB" id="A0A172Y632"/>
<evidence type="ECO:0000313" key="3">
    <source>
        <dbReference type="Proteomes" id="UP000077603"/>
    </source>
</evidence>
<dbReference type="KEGG" id="bne:DA69_07565"/>